<evidence type="ECO:0000259" key="3">
    <source>
        <dbReference type="Pfam" id="PF20157"/>
    </source>
</evidence>
<sequence length="643" mass="75303">MDNYNKNMRAIKSKKPNLYQCIKKYEEHNFLEINDEEDKEIIKKIIDQENDLTIYLEKAKNDGLTMRVKYKNNDIYFHSTYNPIRESERQIKEFKTQNKQQVFALGFGLGYHLNKLAAENKYDKIFIIEPYFSIFYIALKYIDLRKLLKSDNIIFVLDNKQELFDAIIAYYELNLEKDLDFLEHSPSVKLFSEEYKDIYQEIKEGINYKKTELATNIKSAKHWRNNIIANLLFIFNNPKADAFFEKFKDIPAICVSAGPSLDKNINDIKNAEGKALIICVDSALEALIKNDIKPDIVVAMDGHLDKFSDFKKVKDLNDIILFLELGTYYKAPRRWNDKLSFFTMKRNFSGWVEKINGEYTPIKTGGTVAHSMVDLAYKMGANPIILAGQDLAYANGKTHAAGTYKEDEKVSNENLIAVDSYTGEKVLTSKTFMTMISFFNNYFAKHPDRKYIDATEGGAKIKNTEIKTMKKAIKEYCEEDININAKILLKNTYETVKHDYPKNKLENSIKNLFQELNQAIVLSAKQLSLISDMEKKLKYTNELARGEIIKFQNKLKSLENQLKSLENVKYCIERILIVESMKYKEIKNKYYMNQTKKIKEEIKYYRSYRVQYIEELKKCINLIKNLHLKKDNQEEENNDNLFK</sequence>
<feature type="coiled-coil region" evidence="1">
    <location>
        <begin position="502"/>
        <end position="575"/>
    </location>
</feature>
<dbReference type="Pfam" id="PF01973">
    <property type="entry name" value="MptE-like"/>
    <property type="match status" value="1"/>
</dbReference>
<dbReference type="InterPro" id="IPR045376">
    <property type="entry name" value="Maf_N"/>
</dbReference>
<reference evidence="5" key="1">
    <citation type="submission" date="2010-10" db="EMBL/GenBank/DDBJ databases">
        <title>The complete genome of Halanaerobium praevalens DSM 2228.</title>
        <authorList>
            <consortium name="US DOE Joint Genome Institute (JGI-PGF)"/>
            <person name="Lucas S."/>
            <person name="Copeland A."/>
            <person name="Lapidus A."/>
            <person name="Glavina del Rio T."/>
            <person name="Dalin E."/>
            <person name="Tice H."/>
            <person name="Bruce D."/>
            <person name="Goodwin L."/>
            <person name="Pitluck S."/>
            <person name="Kyrpides N."/>
            <person name="Mavromatis K."/>
            <person name="Ivanova N."/>
            <person name="Ovchinnikova G."/>
            <person name="Chertkov O."/>
            <person name="Detter J.C."/>
            <person name="Han C."/>
            <person name="Larimer F."/>
            <person name="Land M."/>
            <person name="Hauser L."/>
            <person name="Markowitz V."/>
            <person name="Cheng J.-F."/>
            <person name="Hugenholtz P."/>
            <person name="Woyke T."/>
            <person name="Wu D."/>
            <person name="Tindall B."/>
            <person name="Pomrenke H.G."/>
            <person name="Brambilla E."/>
            <person name="Klenk H.-P."/>
            <person name="Eisen J.A."/>
        </authorList>
    </citation>
    <scope>NUCLEOTIDE SEQUENCE [LARGE SCALE GENOMIC DNA]</scope>
    <source>
        <strain evidence="5">ATCC 33744 / DSM 2228 / GSL</strain>
    </source>
</reference>
<gene>
    <name evidence="4" type="ordered locus">Hprae_1872</name>
</gene>
<reference evidence="4 5" key="2">
    <citation type="journal article" date="2011" name="Stand. Genomic Sci.">
        <title>Complete genome sequence of the extremely halophilic Halanaerobium praevalens type strain (GSL).</title>
        <authorList>
            <person name="Ivanova N."/>
            <person name="Sikorski J."/>
            <person name="Chertkov O."/>
            <person name="Nolan M."/>
            <person name="Lucas S."/>
            <person name="Hammon N."/>
            <person name="Deshpande S."/>
            <person name="Cheng J.F."/>
            <person name="Tapia R."/>
            <person name="Han C."/>
            <person name="Goodwin L."/>
            <person name="Pitluck S."/>
            <person name="Huntemann M."/>
            <person name="Liolios K."/>
            <person name="Pagani I."/>
            <person name="Mavromatis K."/>
            <person name="Ovchinikova G."/>
            <person name="Pati A."/>
            <person name="Chen A."/>
            <person name="Palaniappan K."/>
            <person name="Land M."/>
            <person name="Hauser L."/>
            <person name="Brambilla E.M."/>
            <person name="Kannan K.P."/>
            <person name="Rohde M."/>
            <person name="Tindall B.J."/>
            <person name="Goker M."/>
            <person name="Detter J.C."/>
            <person name="Woyke T."/>
            <person name="Bristow J."/>
            <person name="Eisen J.A."/>
            <person name="Markowitz V."/>
            <person name="Hugenholtz P."/>
            <person name="Kyrpides N.C."/>
            <person name="Klenk H.P."/>
            <person name="Lapidus A."/>
        </authorList>
    </citation>
    <scope>NUCLEOTIDE SEQUENCE [LARGE SCALE GENOMIC DNA]</scope>
    <source>
        <strain evidence="5">ATCC 33744 / DSM 2228 / GSL</strain>
    </source>
</reference>
<keyword evidence="1" id="KW-0175">Coiled coil</keyword>
<evidence type="ECO:0008006" key="6">
    <source>
        <dbReference type="Google" id="ProtNLM"/>
    </source>
</evidence>
<dbReference type="KEGG" id="hpk:Hprae_1872"/>
<evidence type="ECO:0000313" key="4">
    <source>
        <dbReference type="EMBL" id="ADO77997.1"/>
    </source>
</evidence>
<dbReference type="OrthoDB" id="5291305at2"/>
<dbReference type="EMBL" id="CP002175">
    <property type="protein sequence ID" value="ADO77997.1"/>
    <property type="molecule type" value="Genomic_DNA"/>
</dbReference>
<feature type="domain" description="6-hydroxymethylpterin diphosphokinase MptE-like" evidence="2">
    <location>
        <begin position="225"/>
        <end position="395"/>
    </location>
</feature>
<name>E3DR08_HALPG</name>
<dbReference type="RefSeq" id="WP_014554014.1">
    <property type="nucleotide sequence ID" value="NC_017455.1"/>
</dbReference>
<keyword evidence="5" id="KW-1185">Reference proteome</keyword>
<dbReference type="HOGENOM" id="CLU_026503_0_0_9"/>
<evidence type="ECO:0000313" key="5">
    <source>
        <dbReference type="Proteomes" id="UP000006866"/>
    </source>
</evidence>
<dbReference type="Pfam" id="PF20157">
    <property type="entry name" value="Maf_flag10_N"/>
    <property type="match status" value="1"/>
</dbReference>
<protein>
    <recommendedName>
        <fullName evidence="6">Motility accessory factor</fullName>
    </recommendedName>
</protein>
<dbReference type="STRING" id="572479.Hprae_1872"/>
<evidence type="ECO:0000256" key="1">
    <source>
        <dbReference type="SAM" id="Coils"/>
    </source>
</evidence>
<organism evidence="4 5">
    <name type="scientific">Halanaerobium praevalens (strain ATCC 33744 / DSM 2228 / GSL)</name>
    <dbReference type="NCBI Taxonomy" id="572479"/>
    <lineage>
        <taxon>Bacteria</taxon>
        <taxon>Bacillati</taxon>
        <taxon>Bacillota</taxon>
        <taxon>Clostridia</taxon>
        <taxon>Halanaerobiales</taxon>
        <taxon>Halanaerobiaceae</taxon>
        <taxon>Halanaerobium</taxon>
    </lineage>
</organism>
<dbReference type="PANTHER" id="PTHR41786">
    <property type="entry name" value="MOTILITY ACCESSORY FACTOR MAF"/>
    <property type="match status" value="1"/>
</dbReference>
<evidence type="ECO:0000259" key="2">
    <source>
        <dbReference type="Pfam" id="PF01973"/>
    </source>
</evidence>
<dbReference type="AlphaFoldDB" id="E3DR08"/>
<dbReference type="PATRIC" id="fig|572479.3.peg.1907"/>
<dbReference type="PANTHER" id="PTHR41786:SF1">
    <property type="entry name" value="6-HYDROXYMETHYLPTERIN DIPHOSPHOKINASE MPTE-LIKE DOMAIN-CONTAINING PROTEIN"/>
    <property type="match status" value="1"/>
</dbReference>
<dbReference type="InterPro" id="IPR002826">
    <property type="entry name" value="MptE-like"/>
</dbReference>
<proteinExistence type="predicted"/>
<feature type="domain" description="Glycosyltransferase Maf N-terminal" evidence="3">
    <location>
        <begin position="4"/>
        <end position="150"/>
    </location>
</feature>
<accession>E3DR08</accession>
<dbReference type="Proteomes" id="UP000006866">
    <property type="component" value="Chromosome"/>
</dbReference>
<dbReference type="eggNOG" id="COG2604">
    <property type="taxonomic scope" value="Bacteria"/>
</dbReference>